<sequence length="418" mass="48484">MPPNTRASLKKAAKSQESERAGHQKQPDTSELKKSTPKDIVLNTEEPEIICIAEKPPNKQNEKNRVADSDIETISSSSAEDSDDDWDKKRVWNKSDTEGSSDDEPDDHIVTEMERKTERDTKKKRLRKKEKQFLEGEVADDGDVECVFESTDVAKIRKRRLYRRKMLRATSTVKRRRIKRPEIDMADDYTCDSLVGVGPHIKSLTNEFDWNDPDIDANAARRLFRDLGSDDDFSDISEEDEADIVSNNFAQYQSRNCRERVTQVIELDLAPFSEKLTCYNSLKSIHGASRSSIQNYHPGFLNIQDIKLPEELLWEQPFKTVLYLPTQFDAHEKCNKFLNKVSNEKKNETETKLLKELKQKIEERTAEKIASNHFYDYEQFDDNDELLPEDDNLNDIYSSRDNFEDELSKLGDFSNDDF</sequence>
<dbReference type="STRING" id="1561998.A0A1I7TKL7"/>
<feature type="compositionally biased region" description="Basic and acidic residues" evidence="1">
    <location>
        <begin position="86"/>
        <end position="97"/>
    </location>
</feature>
<evidence type="ECO:0000256" key="1">
    <source>
        <dbReference type="SAM" id="MobiDB-lite"/>
    </source>
</evidence>
<proteinExistence type="predicted"/>
<feature type="compositionally biased region" description="Basic and acidic residues" evidence="1">
    <location>
        <begin position="107"/>
        <end position="121"/>
    </location>
</feature>
<name>A0A1I7TKL7_9PELO</name>
<dbReference type="Proteomes" id="UP000095282">
    <property type="component" value="Unplaced"/>
</dbReference>
<feature type="compositionally biased region" description="Basic and acidic residues" evidence="1">
    <location>
        <begin position="14"/>
        <end position="37"/>
    </location>
</feature>
<protein>
    <submittedName>
        <fullName evidence="3">Uncharacterized protein</fullName>
    </submittedName>
</protein>
<feature type="compositionally biased region" description="Basic and acidic residues" evidence="1">
    <location>
        <begin position="56"/>
        <end position="68"/>
    </location>
</feature>
<feature type="region of interest" description="Disordered" evidence="1">
    <location>
        <begin position="1"/>
        <end position="127"/>
    </location>
</feature>
<dbReference type="AlphaFoldDB" id="A0A1I7TKL7"/>
<keyword evidence="2" id="KW-1185">Reference proteome</keyword>
<organism evidence="2 3">
    <name type="scientific">Caenorhabditis tropicalis</name>
    <dbReference type="NCBI Taxonomy" id="1561998"/>
    <lineage>
        <taxon>Eukaryota</taxon>
        <taxon>Metazoa</taxon>
        <taxon>Ecdysozoa</taxon>
        <taxon>Nematoda</taxon>
        <taxon>Chromadorea</taxon>
        <taxon>Rhabditida</taxon>
        <taxon>Rhabditina</taxon>
        <taxon>Rhabditomorpha</taxon>
        <taxon>Rhabditoidea</taxon>
        <taxon>Rhabditidae</taxon>
        <taxon>Peloderinae</taxon>
        <taxon>Caenorhabditis</taxon>
    </lineage>
</organism>
<dbReference type="WBParaSite" id="Csp11.Scaffold627.g6838.t1">
    <property type="protein sequence ID" value="Csp11.Scaffold627.g6838.t1"/>
    <property type="gene ID" value="Csp11.Scaffold627.g6838"/>
</dbReference>
<accession>A0A1I7TKL7</accession>
<dbReference type="eggNOG" id="ENOG502THHZ">
    <property type="taxonomic scope" value="Eukaryota"/>
</dbReference>
<evidence type="ECO:0000313" key="3">
    <source>
        <dbReference type="WBParaSite" id="Csp11.Scaffold627.g6838.t1"/>
    </source>
</evidence>
<evidence type="ECO:0000313" key="2">
    <source>
        <dbReference type="Proteomes" id="UP000095282"/>
    </source>
</evidence>
<reference evidence="3" key="1">
    <citation type="submission" date="2016-11" db="UniProtKB">
        <authorList>
            <consortium name="WormBaseParasite"/>
        </authorList>
    </citation>
    <scope>IDENTIFICATION</scope>
</reference>